<dbReference type="EC" id="5.6.2.3" evidence="11 12"/>
<comment type="function">
    <text evidence="12">The main replicative DNA helicase, it participates in initiation and elongation during chromosome replication. Travels ahead of the DNA replisome, separating dsDNA into templates for DNA synthesis. A processive ATP-dependent 5'-3' DNA helicase it has DNA-dependent ATPase activity.</text>
</comment>
<keyword evidence="8 12" id="KW-0238">DNA-binding</keyword>
<evidence type="ECO:0000259" key="15">
    <source>
        <dbReference type="PROSITE" id="PS51199"/>
    </source>
</evidence>
<accession>A0ABU3H5K0</accession>
<keyword evidence="5 12" id="KW-0378">Hydrolase</keyword>
<feature type="region of interest" description="Disordered" evidence="14">
    <location>
        <begin position="443"/>
        <end position="465"/>
    </location>
</feature>
<dbReference type="InterPro" id="IPR007694">
    <property type="entry name" value="DNA_helicase_DnaB-like_C"/>
</dbReference>
<keyword evidence="4 12" id="KW-0547">Nucleotide-binding</keyword>
<evidence type="ECO:0000256" key="8">
    <source>
        <dbReference type="ARBA" id="ARBA00023125"/>
    </source>
</evidence>
<dbReference type="Proteomes" id="UP001248709">
    <property type="component" value="Unassembled WGS sequence"/>
</dbReference>
<comment type="catalytic activity">
    <reaction evidence="10 12">
        <text>ATP + H2O = ADP + phosphate + H(+)</text>
        <dbReference type="Rhea" id="RHEA:13065"/>
        <dbReference type="ChEBI" id="CHEBI:15377"/>
        <dbReference type="ChEBI" id="CHEBI:15378"/>
        <dbReference type="ChEBI" id="CHEBI:30616"/>
        <dbReference type="ChEBI" id="CHEBI:43474"/>
        <dbReference type="ChEBI" id="CHEBI:456216"/>
        <dbReference type="EC" id="5.6.2.3"/>
    </reaction>
</comment>
<evidence type="ECO:0000256" key="6">
    <source>
        <dbReference type="ARBA" id="ARBA00022806"/>
    </source>
</evidence>
<keyword evidence="9" id="KW-0413">Isomerase</keyword>
<dbReference type="InterPro" id="IPR036185">
    <property type="entry name" value="DNA_heli_DnaB-like_N_sf"/>
</dbReference>
<keyword evidence="13" id="KW-0175">Coiled coil</keyword>
<keyword evidence="6 12" id="KW-0347">Helicase</keyword>
<evidence type="ECO:0000256" key="1">
    <source>
        <dbReference type="ARBA" id="ARBA00008428"/>
    </source>
</evidence>
<gene>
    <name evidence="16" type="ORF">J2Z22_001620</name>
</gene>
<dbReference type="SUPFAM" id="SSF52540">
    <property type="entry name" value="P-loop containing nucleoside triphosphate hydrolases"/>
    <property type="match status" value="1"/>
</dbReference>
<sequence length="465" mass="52052">MSDEFNSSPMYSILAEQAVLGAVLLDPGVFDDADEMLSGDEFYQPEHPKIFEAMKELRDSDISIDLVTLTAKLQDRGELEDIGGVSYLAKIARAVPTASNLRYYASIVKNRSIHREAIRQLQDQLQGAKQSDNLEEIIAGLQETAAAMADQTAKGKGLRKLGVLVRDHFDVVERRYANRDSGLTGVKTALTDLDKLTGGRQKGDLIIVAARPSVGKTALEMNEAVAASKSGTVNAVAFFSLEMSDVALVDRFAAMMGGIDGMKFKTGRLDEDDWTRYTTAASEMDKLPLYIDSDPGMTVQQIRSKARSFKREHGEIEIIVDYLQMISAGRKFPNRDTEVGYITAQLKEMARELDCPVIAISSLGRSVEQRQDKRPMMSDLRESGQIEFHADEVDFLYRDDYYNQETEKKNIVEIIVAKGRNTGTGTVEAVYMRNFCRFADYERGHNEQPPKQQNVKDLNKRKWAQ</sequence>
<dbReference type="Gene3D" id="1.10.860.10">
    <property type="entry name" value="DNAb Helicase, Chain A"/>
    <property type="match status" value="1"/>
</dbReference>
<evidence type="ECO:0000256" key="9">
    <source>
        <dbReference type="ARBA" id="ARBA00023235"/>
    </source>
</evidence>
<dbReference type="PANTHER" id="PTHR30153">
    <property type="entry name" value="REPLICATIVE DNA HELICASE DNAB"/>
    <property type="match status" value="1"/>
</dbReference>
<evidence type="ECO:0000256" key="5">
    <source>
        <dbReference type="ARBA" id="ARBA00022801"/>
    </source>
</evidence>
<evidence type="ECO:0000256" key="7">
    <source>
        <dbReference type="ARBA" id="ARBA00022840"/>
    </source>
</evidence>
<dbReference type="Gene3D" id="3.40.50.300">
    <property type="entry name" value="P-loop containing nucleotide triphosphate hydrolases"/>
    <property type="match status" value="1"/>
</dbReference>
<dbReference type="GO" id="GO:0016787">
    <property type="term" value="F:hydrolase activity"/>
    <property type="evidence" value="ECO:0007669"/>
    <property type="project" value="UniProtKB-KW"/>
</dbReference>
<dbReference type="InterPro" id="IPR007693">
    <property type="entry name" value="DNA_helicase_DnaB-like_N"/>
</dbReference>
<dbReference type="Pfam" id="PF03796">
    <property type="entry name" value="DnaB_C"/>
    <property type="match status" value="1"/>
</dbReference>
<dbReference type="InterPro" id="IPR016136">
    <property type="entry name" value="DNA_helicase_N/primase_C"/>
</dbReference>
<dbReference type="PANTHER" id="PTHR30153:SF2">
    <property type="entry name" value="REPLICATIVE DNA HELICASE"/>
    <property type="match status" value="1"/>
</dbReference>
<comment type="caution">
    <text evidence="16">The sequence shown here is derived from an EMBL/GenBank/DDBJ whole genome shotgun (WGS) entry which is preliminary data.</text>
</comment>
<dbReference type="InterPro" id="IPR027417">
    <property type="entry name" value="P-loop_NTPase"/>
</dbReference>
<dbReference type="PROSITE" id="PS51199">
    <property type="entry name" value="SF4_HELICASE"/>
    <property type="match status" value="1"/>
</dbReference>
<evidence type="ECO:0000256" key="12">
    <source>
        <dbReference type="RuleBase" id="RU362085"/>
    </source>
</evidence>
<dbReference type="SUPFAM" id="SSF48024">
    <property type="entry name" value="N-terminal domain of DnaB helicase"/>
    <property type="match status" value="1"/>
</dbReference>
<dbReference type="RefSeq" id="WP_025701195.1">
    <property type="nucleotide sequence ID" value="NZ_JAUSUY010000005.1"/>
</dbReference>
<evidence type="ECO:0000256" key="10">
    <source>
        <dbReference type="ARBA" id="ARBA00048954"/>
    </source>
</evidence>
<organism evidence="16 17">
    <name type="scientific">Paenibacillus forsythiae</name>
    <dbReference type="NCBI Taxonomy" id="365616"/>
    <lineage>
        <taxon>Bacteria</taxon>
        <taxon>Bacillati</taxon>
        <taxon>Bacillota</taxon>
        <taxon>Bacilli</taxon>
        <taxon>Bacillales</taxon>
        <taxon>Paenibacillaceae</taxon>
        <taxon>Paenibacillus</taxon>
    </lineage>
</organism>
<dbReference type="InterPro" id="IPR007692">
    <property type="entry name" value="DNA_helicase_DnaB"/>
</dbReference>
<protein>
    <recommendedName>
        <fullName evidence="11 12">Replicative DNA helicase</fullName>
        <ecNumber evidence="11 12">5.6.2.3</ecNumber>
    </recommendedName>
</protein>
<dbReference type="NCBIfam" id="TIGR00665">
    <property type="entry name" value="DnaB"/>
    <property type="match status" value="1"/>
</dbReference>
<reference evidence="16 17" key="1">
    <citation type="submission" date="2023-07" db="EMBL/GenBank/DDBJ databases">
        <title>Genomic Encyclopedia of Type Strains, Phase IV (KMG-IV): sequencing the most valuable type-strain genomes for metagenomic binning, comparative biology and taxonomic classification.</title>
        <authorList>
            <person name="Goeker M."/>
        </authorList>
    </citation>
    <scope>NUCLEOTIDE SEQUENCE [LARGE SCALE GENOMIC DNA]</scope>
    <source>
        <strain evidence="16 17">T98</strain>
    </source>
</reference>
<evidence type="ECO:0000256" key="3">
    <source>
        <dbReference type="ARBA" id="ARBA00022705"/>
    </source>
</evidence>
<feature type="coiled-coil region" evidence="13">
    <location>
        <begin position="111"/>
        <end position="151"/>
    </location>
</feature>
<evidence type="ECO:0000256" key="2">
    <source>
        <dbReference type="ARBA" id="ARBA00022515"/>
    </source>
</evidence>
<evidence type="ECO:0000256" key="14">
    <source>
        <dbReference type="SAM" id="MobiDB-lite"/>
    </source>
</evidence>
<dbReference type="CDD" id="cd00984">
    <property type="entry name" value="DnaB_C"/>
    <property type="match status" value="1"/>
</dbReference>
<keyword evidence="17" id="KW-1185">Reference proteome</keyword>
<evidence type="ECO:0000256" key="11">
    <source>
        <dbReference type="NCBIfam" id="TIGR00665"/>
    </source>
</evidence>
<evidence type="ECO:0000313" key="16">
    <source>
        <dbReference type="EMBL" id="MDT3426100.1"/>
    </source>
</evidence>
<evidence type="ECO:0000256" key="13">
    <source>
        <dbReference type="SAM" id="Coils"/>
    </source>
</evidence>
<keyword evidence="7 12" id="KW-0067">ATP-binding</keyword>
<comment type="similarity">
    <text evidence="1 12">Belongs to the helicase family. DnaB subfamily.</text>
</comment>
<evidence type="ECO:0000313" key="17">
    <source>
        <dbReference type="Proteomes" id="UP001248709"/>
    </source>
</evidence>
<evidence type="ECO:0000256" key="4">
    <source>
        <dbReference type="ARBA" id="ARBA00022741"/>
    </source>
</evidence>
<name>A0ABU3H5K0_9BACL</name>
<proteinExistence type="inferred from homology"/>
<feature type="domain" description="SF4 helicase" evidence="15">
    <location>
        <begin position="179"/>
        <end position="445"/>
    </location>
</feature>
<dbReference type="GO" id="GO:0003678">
    <property type="term" value="F:DNA helicase activity"/>
    <property type="evidence" value="ECO:0007669"/>
    <property type="project" value="UniProtKB-EC"/>
</dbReference>
<keyword evidence="2 12" id="KW-0639">Primosome</keyword>
<dbReference type="EMBL" id="JAUSUY010000005">
    <property type="protein sequence ID" value="MDT3426100.1"/>
    <property type="molecule type" value="Genomic_DNA"/>
</dbReference>
<keyword evidence="3 12" id="KW-0235">DNA replication</keyword>
<dbReference type="Pfam" id="PF00772">
    <property type="entry name" value="DnaB"/>
    <property type="match status" value="1"/>
</dbReference>